<evidence type="ECO:0000313" key="1">
    <source>
        <dbReference type="EMBL" id="KAJ8649940.1"/>
    </source>
</evidence>
<proteinExistence type="predicted"/>
<gene>
    <name evidence="1" type="ORF">MRB53_002963</name>
</gene>
<protein>
    <submittedName>
        <fullName evidence="1">Uncharacterized protein</fullName>
    </submittedName>
</protein>
<dbReference type="Proteomes" id="UP001234297">
    <property type="component" value="Chromosome 1"/>
</dbReference>
<sequence>MLEDQVAYLLQKYLGNYVKGLSKEALKISAWRGDVELTNMQLKPEALNALKLPVKVKAGFLGSVKIKVPWSRLGQEPVLVYLDRIFILVEPATQVEGCTEDSVQKAKKIRIREMEMRLLESRQQLKSEMNTSWLGSLINTIIGNLKLSITNIHIRYEDLESNPGHPFAAGITLARLSAVTIDDSGKETFITGGSLDRIQKSVELERLALYLDSDISPWNVGKRWEDLLPSEWSEVFEVESKSGEPAKTLPKEHCYILQPVTGNAKYAKMRPDESRSMGQPLQKAAVNLDDVTLCLSKDGYRDILKLADNFNAFNQRLKYAHYRPPVSVKSNPGLWWKYAYKIVSDQMKAASGKLSWEQVLRYARIRKRYISLYATLLKSDVNRLVVDDNKEIEELDGELDIDVILQWRMLAHKFVEQSTESDLYLRKQKAKTSWWLLGWTDQSSKDESETRRFSDEDWEQLNKIIGYKEGVDDQLLTNQERGNMLLTFLEIHMKHNASKLITKDQKSLAELSCEGTNCTVRLYPEAKVFDLKLGSYKLSSPRGILAESAALDNSLVGIFSYKPFDSQVDWSLVVKASPCYMNYLKDSIDQIVGFFKSSTAISQTIALETAAAMQMTIDGVRRTAQQQVTRALKDHARFLLDLDIAAPKITIPTEFRPDNLNETKLLLDLGKFKLCTQDDNELRSSKESDMYLQFNLGLSDVSAFLVDGDFHWSQTPLTMSSSSIEPANISFLPVINKCGVVLKLQQIRSESPLYPSTRIAMWLPSLGFHFSPARYHRLMQVAKIFQSDDSENSDFPQPWNLADFEGWVSVLTWKGVGNREAVWQRRYLCLVGPFLYVLENPTSRSYRQYLSLRGKQVCQVPPEYVGNVEHVLAVCDAGQSNIKVVEDVNALILRCDTDDARRTWQSRIQGAIYRVSASAAITSLSEGSSESEDEKHEPVDKNVTDLVNIEKIFVTGVLGELKISFSSNHSGNQSFRKILLTNESPLFEFRAIGGQVELSIRGNDMFIGTLLKSLEIEDLFRCEEMTLPRYLARSFIETTTSNAPPTPSVGSHHFNDNDLNQIDDDDKFFEASDNLVDYPDTPAQIPRSTPKYFSAQSSFPSDKLFVTPPGFSRIPGLLPDVKFQAGSKDFGVADTLDSFVKAQIVIYDPDSPLYSNTDKIVSVTLASLSFFCYRPTILAIMEFVNSINIEDDSSDVVKSAEAGAGRESSRNDVTDGTDSSNLQEPVVKGLLGKGKSRVVFCLSLNMARAQILLMNENGTQLATLLQNNLLTDIKVFPSSFCVKAALGNLKVSDDSLPCSHPYFWLCDMRNPGGSSFVELDFSSFSPDDEDYRGYEYSLVGELSEVRIVYLNRFVQEVVSYFMGLVPGNSNKVVKLKDQATNSEKWFTASEIEGSPALKLDLSLKKPIIVMPQRTNSLDYLELDVLHITVQNTFHWLHGDKSEMGAVHLEILTIQVEDINLTVGTGTSLGESIIQDVKGLSVVIRRSLRDLLHQIPNIEAGIKIKELKAALSNKEYQIVTDSALSNISETPHTVPSLKCSPEISSDDVVEQPMPLSLDVVNLESHNKEEWITMKVSVAMNLVELCLHSGETRDAALATLQITGAWLLYKSNSSGEGFLSATLKDFTVIDDREGTEQKFRLAIGRPEGIGYALLHAINDGDGHMFDSNEINISKDYNTAPSVTMLILDAKFCQSSANVSLCIQKPQMLVALDFLLAIVEFFVPTIRSMLSNEEDNDLLNINGAIILDQPIYCQPSAKFYLSPLSPLVVDDERFDNFIYDGKGGNLYLQDRQGVNLSNPSPEPIIYVGSGKRLQFKNVFIKNGVFLDSCILLGSNSSYSASENDNAFLEEGTRGLPQVSLEDSETVPSSNAEVNKPTEFIIELQAIGPELTFYNSSRDVGDSMVLSTKLLHAQLDVFCRLLLKGDTVEMSASALGLTIESNGLRILEPFDTSIKFSNTSGKTNIHLAVTDIFMNFSFSILRLFLAVEEDILAFLRMTSRKVTVLCSQFDNVGTIQNHQSNQTYAFWRPRAPPGFAVLGDCLTPLNEPPAKGVIAVNTSFARVKRPVSFKLIWPTSESVDGCNPEGPSSWTSRSIKSVSDTPDSGKDNCSIWFPVAPKGYVALGCVASAGRTQPPLSSALCILASLVSPCSLKDCITLNCTEQHSSVAFWRVDNSLGSFLPTDPFSMSLLGKAYELRHITFGHSDGSSKPSKRLNGKKIPADHDVALQQESSLVATSGQLFEAIASFRLVWWNQGTNSRKRLSIWRPIVPNGMIYLGDIAVQGYEPPNTSVVLHDAGDSILKFPKDFQLVGRIKKQKGVENISFWLPQAPPGFVSLGCIACKGSPKLSEFSSLRCIRSDMVTFDQFPEESLWEISDLNLTSEPFSIWTVGSEVRTFLVQSGMRKPPKRFAVKLADPNASSRSDDTVINAKIGTFSAALFDDYGGLMVPLFNISLSGIGFSLHGKPDYLNSNVNFSLAARSYNDKYDAWEPLVEPMDGFLRYQYNLNAPSVASQLHVTSTRDLNVNISVSNANMILQAYTSWNNLSHTHDFYKKRMETAPPTHDGSSIIDAHHKKNYYIIPKNMLGRDIFIRATEIRGISNIIRMPSGDIKPVKVPVSKNMLDSHLKGNLCRTFRTMVTVIIFDAQLPSDEGLTGHQYMTAVRLFPNQQIPSESLQQQQSARTCGVISEHSLPSGLVLVNWSETFFFKVDSPDYYMMEFLVTDMGKGEPIGFYSAPMKQIARELQASSHSFDSSHLFSWIELSEPMTLQGDKHKKLHGRIRCAVLLSPMSDAESDKHVLGDGRKSGHIQISPFKEGPWTTVRLNYAAPAACWRLGNDVVASEVRVKDDEFFEAEKYNPSVGWVSCPSDVASSDQSSFNQGVPSSELSSGWEWVDDWHVDKTSVESADGWVYASDPEHLKWPYSFNDSDFVNYARQRRWIRNRKQMLGDTMRHISIGSLNPGDTVPLPLLSVTRPDLCYILQLRPKYVSDPSEYSWSTVVDRHSQSPVSSNPEECSEICVSTLTESERLLCCTQTTGNSSRCGQRLWFCVSIKATEIGRDILSDPIQDWNIVITSPLSITNFLPMSAEFSVLEKQSSGQFFACSRGIFNPGETVKVYNADIRNPLYFSLLPQGGWQLIHEAVLISHPTKIPSKTITLCSISGRLVQVILEQNHDEENLVTKMIRVYAPYWFASARCPPLTYRLVDISGRKRKRYFFLHFQSNLSNEKVLRQITEEEVLEGYTIDSALDLRVLGLSVSISRNGEEHFGPITDLSPLGGMDGSVDLYAYDDDGNCFRLCVSSKPCPYQSVPTKVILVRPFMTFTNRLGQDLFIKLSSGDQPKLLHAFDSRVSFVYSKAEGPEKLQVRLEETEWCFPLEIQKEDTVTLVLRKQNGGRRFLRMEIRGYEDGSRFLIIFRLGSANGPIRIENRTRGMMIKFRQSGLSDDAWVQLQPLSTTNFSWDDPCGEKLLDVSLCSGTNISVQKFSLEKTGECFPDEWARSVQLVVVEMGDIKIARFTDDQRILELCSRENVNLLTCVGNWGTTSMQSKMQNNSAPLELIVDLGVVGISVIDHRPRELLYMYLERVFISYSTGYDGGTTSRFKLILGFLQLDNQLPLTVMPVLLAPEHMIDSHHPVFKMTITMSNKNTDEILVYPCVYVRVTEKCWRVNIHEPIIWALMDFYNNLRIDRIPQGSSTAQVDPEIRIDLIDISEVRLKLSLETAPTQRPHGVLGMWSPIFSAFGNAFKIQVHLRKVMHRNRYMRKSMVTPAIVNRIWRDLIHNPLHLIFAVDVLGMTSSTLASLSKGFAELSTDGQFLQLRSKQVWSRRITGVSDGILQGTEALAQGVAFGVSGVVTKPVESARQHGILGLAHGLGRAFLGIIVQPVSGALDFFSLTVDGIGVSCSRCLEILSNKATYQRIRNPRAIRASGVIEEYSERAAVGQMILFLAEATRHFGCTEIFKEPSKYAWSDYYEEHFILPYQKIVLITNKRVMLLQCLAPDKMDRKPCKIIWDVPWEELMALELAKAGHPKPSHLILHLKNFKRSESFVRLIKCNIEEEEGEPQAIRICSAVRKMWKAHQIDSRSLNLKVPKSQRHVHFAWDEEDGGDSHNRIKPLIRPRDFSSVSSVSADRKFVRHSINFEKIWSSEQDHKGLCNLCPKQVVDDGRICSIWRPMCSDGYVSVGDIARVGTHPPNVAAIFHNGNGQFATPLGYDLVWRNCADDYIAPVSIWYPRAPEGFVSVGCVAVAGFEEPEPDRAYCVGARLAEDTVFEDPMVWTTPDSYPWALPPSDGAMSRNAKDEFEEGKREKIASAMPQGEGEDRLCNAEDEFEEGNTAREMHSKDFR</sequence>
<keyword evidence="2" id="KW-1185">Reference proteome</keyword>
<reference evidence="1 2" key="1">
    <citation type="journal article" date="2022" name="Hortic Res">
        <title>A haplotype resolved chromosomal level avocado genome allows analysis of novel avocado genes.</title>
        <authorList>
            <person name="Nath O."/>
            <person name="Fletcher S.J."/>
            <person name="Hayward A."/>
            <person name="Shaw L.M."/>
            <person name="Masouleh A.K."/>
            <person name="Furtado A."/>
            <person name="Henry R.J."/>
            <person name="Mitter N."/>
        </authorList>
    </citation>
    <scope>NUCLEOTIDE SEQUENCE [LARGE SCALE GENOMIC DNA]</scope>
    <source>
        <strain evidence="2">cv. Hass</strain>
    </source>
</reference>
<organism evidence="1 2">
    <name type="scientific">Persea americana</name>
    <name type="common">Avocado</name>
    <dbReference type="NCBI Taxonomy" id="3435"/>
    <lineage>
        <taxon>Eukaryota</taxon>
        <taxon>Viridiplantae</taxon>
        <taxon>Streptophyta</taxon>
        <taxon>Embryophyta</taxon>
        <taxon>Tracheophyta</taxon>
        <taxon>Spermatophyta</taxon>
        <taxon>Magnoliopsida</taxon>
        <taxon>Magnoliidae</taxon>
        <taxon>Laurales</taxon>
        <taxon>Lauraceae</taxon>
        <taxon>Persea</taxon>
    </lineage>
</organism>
<comment type="caution">
    <text evidence="1">The sequence shown here is derived from an EMBL/GenBank/DDBJ whole genome shotgun (WGS) entry which is preliminary data.</text>
</comment>
<accession>A0ACC2MWX3</accession>
<name>A0ACC2MWX3_PERAE</name>
<evidence type="ECO:0000313" key="2">
    <source>
        <dbReference type="Proteomes" id="UP001234297"/>
    </source>
</evidence>
<dbReference type="EMBL" id="CM056809">
    <property type="protein sequence ID" value="KAJ8649940.1"/>
    <property type="molecule type" value="Genomic_DNA"/>
</dbReference>